<evidence type="ECO:0000313" key="2">
    <source>
        <dbReference type="EMBL" id="PPQ90664.1"/>
    </source>
</evidence>
<feature type="compositionally biased region" description="Basic and acidic residues" evidence="1">
    <location>
        <begin position="163"/>
        <end position="194"/>
    </location>
</feature>
<feature type="region of interest" description="Disordered" evidence="1">
    <location>
        <begin position="1"/>
        <end position="24"/>
    </location>
</feature>
<gene>
    <name evidence="2" type="ORF">CVT25_004701</name>
</gene>
<reference evidence="2 3" key="1">
    <citation type="journal article" date="2018" name="Evol. Lett.">
        <title>Horizontal gene cluster transfer increased hallucinogenic mushroom diversity.</title>
        <authorList>
            <person name="Reynolds H.T."/>
            <person name="Vijayakumar V."/>
            <person name="Gluck-Thaler E."/>
            <person name="Korotkin H.B."/>
            <person name="Matheny P.B."/>
            <person name="Slot J.C."/>
        </authorList>
    </citation>
    <scope>NUCLEOTIDE SEQUENCE [LARGE SCALE GENOMIC DNA]</scope>
    <source>
        <strain evidence="2 3">2631</strain>
    </source>
</reference>
<feature type="region of interest" description="Disordered" evidence="1">
    <location>
        <begin position="160"/>
        <end position="195"/>
    </location>
</feature>
<sequence length="390" mass="42431">MRPDLDSPTRRTTSDRSSARSLDLRPHVDPIPILVPVSMPRTLHSDFWGTSFLSAFGLGTMNDGECPCPCTGRGAGVGAGTTTSNDSSSARANEMEAGADDPSEEERPVVGDVAGSEVHGGLAASGWILSDRAREEEGAGGLESSGMELPDFVVFVFGSGGKRKAEPNDAPRWRSTRSRDLNYSDRPVDRSENRRVRRTKKMSANLLSKYKQNETGRRVERRSLIMELEAPPDLLERGEALESDPRGLVDVFPPLLHHLDPERRCLTLQLHTPLNVHAEVRRHAPTTSETPENSSDMRILPLPLPHDCEFEPNVSDDGAHECRSPLTTSIFASGYTFSCTSYALTPTLDRAGRSGCSTTSSSATGAGVIVLLWPGRKMTIPDEGVRGKQQ</sequence>
<protein>
    <submittedName>
        <fullName evidence="2">Uncharacterized protein</fullName>
    </submittedName>
</protein>
<dbReference type="InParanoid" id="A0A409XIU7"/>
<comment type="caution">
    <text evidence="2">The sequence shown here is derived from an EMBL/GenBank/DDBJ whole genome shotgun (WGS) entry which is preliminary data.</text>
</comment>
<dbReference type="Proteomes" id="UP000283269">
    <property type="component" value="Unassembled WGS sequence"/>
</dbReference>
<dbReference type="EMBL" id="NHYD01001575">
    <property type="protein sequence ID" value="PPQ90664.1"/>
    <property type="molecule type" value="Genomic_DNA"/>
</dbReference>
<proteinExistence type="predicted"/>
<evidence type="ECO:0000313" key="3">
    <source>
        <dbReference type="Proteomes" id="UP000283269"/>
    </source>
</evidence>
<accession>A0A409XIU7</accession>
<feature type="region of interest" description="Disordered" evidence="1">
    <location>
        <begin position="78"/>
        <end position="107"/>
    </location>
</feature>
<dbReference type="AlphaFoldDB" id="A0A409XIU7"/>
<organism evidence="2 3">
    <name type="scientific">Psilocybe cyanescens</name>
    <dbReference type="NCBI Taxonomy" id="93625"/>
    <lineage>
        <taxon>Eukaryota</taxon>
        <taxon>Fungi</taxon>
        <taxon>Dikarya</taxon>
        <taxon>Basidiomycota</taxon>
        <taxon>Agaricomycotina</taxon>
        <taxon>Agaricomycetes</taxon>
        <taxon>Agaricomycetidae</taxon>
        <taxon>Agaricales</taxon>
        <taxon>Agaricineae</taxon>
        <taxon>Strophariaceae</taxon>
        <taxon>Psilocybe</taxon>
    </lineage>
</organism>
<name>A0A409XIU7_PSICY</name>
<evidence type="ECO:0000256" key="1">
    <source>
        <dbReference type="SAM" id="MobiDB-lite"/>
    </source>
</evidence>
<keyword evidence="3" id="KW-1185">Reference proteome</keyword>